<dbReference type="Proteomes" id="UP000831390">
    <property type="component" value="Chromosome"/>
</dbReference>
<accession>A0ABY4B1Q0</accession>
<evidence type="ECO:0000313" key="3">
    <source>
        <dbReference type="Proteomes" id="UP000831390"/>
    </source>
</evidence>
<protein>
    <submittedName>
        <fullName evidence="2">Redox-active disulfide protein 2</fullName>
    </submittedName>
</protein>
<gene>
    <name evidence="2" type="ORF">MTP16_18375</name>
</gene>
<sequence>MKPEDLKTLSSEELLKRQKTIKLVSGALAAMLLILLVMGISLTIQKKRFVSLIVIPFSLLPILMLNLTIFKKIKDELYLRKNTQQP</sequence>
<feature type="transmembrane region" description="Helical" evidence="1">
    <location>
        <begin position="21"/>
        <end position="44"/>
    </location>
</feature>
<keyword evidence="3" id="KW-1185">Reference proteome</keyword>
<evidence type="ECO:0000313" key="2">
    <source>
        <dbReference type="EMBL" id="UOE33082.1"/>
    </source>
</evidence>
<keyword evidence="1" id="KW-1133">Transmembrane helix</keyword>
<feature type="transmembrane region" description="Helical" evidence="1">
    <location>
        <begin position="50"/>
        <end position="70"/>
    </location>
</feature>
<organism evidence="2 3">
    <name type="scientific">Hymenobacter monticola</name>
    <dbReference type="NCBI Taxonomy" id="1705399"/>
    <lineage>
        <taxon>Bacteria</taxon>
        <taxon>Pseudomonadati</taxon>
        <taxon>Bacteroidota</taxon>
        <taxon>Cytophagia</taxon>
        <taxon>Cytophagales</taxon>
        <taxon>Hymenobacteraceae</taxon>
        <taxon>Hymenobacter</taxon>
    </lineage>
</organism>
<name>A0ABY4B1Q0_9BACT</name>
<dbReference type="EMBL" id="CP094534">
    <property type="protein sequence ID" value="UOE33082.1"/>
    <property type="molecule type" value="Genomic_DNA"/>
</dbReference>
<keyword evidence="1" id="KW-0472">Membrane</keyword>
<keyword evidence="1" id="KW-0812">Transmembrane</keyword>
<proteinExistence type="predicted"/>
<dbReference type="RefSeq" id="WP_243512713.1">
    <property type="nucleotide sequence ID" value="NZ_CP094534.1"/>
</dbReference>
<evidence type="ECO:0000256" key="1">
    <source>
        <dbReference type="SAM" id="Phobius"/>
    </source>
</evidence>
<reference evidence="2 3" key="1">
    <citation type="submission" date="2022-03" db="EMBL/GenBank/DDBJ databases">
        <title>Hymenobactersp. isolated from the air.</title>
        <authorList>
            <person name="Won M."/>
            <person name="Kwon S.-W."/>
        </authorList>
    </citation>
    <scope>NUCLEOTIDE SEQUENCE [LARGE SCALE GENOMIC DNA]</scope>
    <source>
        <strain evidence="2 3">KACC 22596</strain>
    </source>
</reference>